<reference evidence="2" key="2">
    <citation type="submission" date="2021-09" db="EMBL/GenBank/DDBJ databases">
        <authorList>
            <person name="Jia N."/>
            <person name="Wang J."/>
            <person name="Shi W."/>
            <person name="Du L."/>
            <person name="Sun Y."/>
            <person name="Zhan W."/>
            <person name="Jiang J."/>
            <person name="Wang Q."/>
            <person name="Zhang B."/>
            <person name="Ji P."/>
            <person name="Sakyi L.B."/>
            <person name="Cui X."/>
            <person name="Yuan T."/>
            <person name="Jiang B."/>
            <person name="Yang W."/>
            <person name="Lam T.T.-Y."/>
            <person name="Chang Q."/>
            <person name="Ding S."/>
            <person name="Wang X."/>
            <person name="Zhu J."/>
            <person name="Ruan X."/>
            <person name="Zhao L."/>
            <person name="Wei J."/>
            <person name="Que T."/>
            <person name="Du C."/>
            <person name="Cheng J."/>
            <person name="Dai P."/>
            <person name="Han X."/>
            <person name="Huang E."/>
            <person name="Gao Y."/>
            <person name="Liu J."/>
            <person name="Shao H."/>
            <person name="Ye R."/>
            <person name="Li L."/>
            <person name="Wei W."/>
            <person name="Wang X."/>
            <person name="Wang C."/>
            <person name="Huo Q."/>
            <person name="Li W."/>
            <person name="Guo W."/>
            <person name="Chen H."/>
            <person name="Chen S."/>
            <person name="Zhou L."/>
            <person name="Zhou L."/>
            <person name="Ni X."/>
            <person name="Tian J."/>
            <person name="Zhou Y."/>
            <person name="Sheng Y."/>
            <person name="Liu T."/>
            <person name="Pan Y."/>
            <person name="Xia L."/>
            <person name="Li J."/>
            <person name="Zhao F."/>
            <person name="Cao W."/>
        </authorList>
    </citation>
    <scope>NUCLEOTIDE SEQUENCE</scope>
    <source>
        <strain evidence="2">Rsan-2018</strain>
        <tissue evidence="2">Larvae</tissue>
    </source>
</reference>
<feature type="domain" description="Reverse transcriptase" evidence="1">
    <location>
        <begin position="391"/>
        <end position="505"/>
    </location>
</feature>
<organism evidence="2 3">
    <name type="scientific">Rhipicephalus sanguineus</name>
    <name type="common">Brown dog tick</name>
    <name type="synonym">Ixodes sanguineus</name>
    <dbReference type="NCBI Taxonomy" id="34632"/>
    <lineage>
        <taxon>Eukaryota</taxon>
        <taxon>Metazoa</taxon>
        <taxon>Ecdysozoa</taxon>
        <taxon>Arthropoda</taxon>
        <taxon>Chelicerata</taxon>
        <taxon>Arachnida</taxon>
        <taxon>Acari</taxon>
        <taxon>Parasitiformes</taxon>
        <taxon>Ixodida</taxon>
        <taxon>Ixodoidea</taxon>
        <taxon>Ixodidae</taxon>
        <taxon>Rhipicephalinae</taxon>
        <taxon>Rhipicephalus</taxon>
        <taxon>Rhipicephalus</taxon>
    </lineage>
</organism>
<dbReference type="PANTHER" id="PTHR19446">
    <property type="entry name" value="REVERSE TRANSCRIPTASES"/>
    <property type="match status" value="1"/>
</dbReference>
<dbReference type="AlphaFoldDB" id="A0A9D4TEB0"/>
<dbReference type="Proteomes" id="UP000821837">
    <property type="component" value="Unassembled WGS sequence"/>
</dbReference>
<comment type="caution">
    <text evidence="2">The sequence shown here is derived from an EMBL/GenBank/DDBJ whole genome shotgun (WGS) entry which is preliminary data.</text>
</comment>
<dbReference type="VEuPathDB" id="VectorBase:RSAN_040001"/>
<evidence type="ECO:0000313" key="3">
    <source>
        <dbReference type="Proteomes" id="UP000821837"/>
    </source>
</evidence>
<dbReference type="EMBL" id="JABSTV010000035">
    <property type="protein sequence ID" value="KAH7987848.1"/>
    <property type="molecule type" value="Genomic_DNA"/>
</dbReference>
<protein>
    <recommendedName>
        <fullName evidence="1">Reverse transcriptase domain-containing protein</fullName>
    </recommendedName>
</protein>
<dbReference type="InterPro" id="IPR000477">
    <property type="entry name" value="RT_dom"/>
</dbReference>
<reference evidence="2" key="1">
    <citation type="journal article" date="2020" name="Cell">
        <title>Large-Scale Comparative Analyses of Tick Genomes Elucidate Their Genetic Diversity and Vector Capacities.</title>
        <authorList>
            <consortium name="Tick Genome and Microbiome Consortium (TIGMIC)"/>
            <person name="Jia N."/>
            <person name="Wang J."/>
            <person name="Shi W."/>
            <person name="Du L."/>
            <person name="Sun Y."/>
            <person name="Zhan W."/>
            <person name="Jiang J.F."/>
            <person name="Wang Q."/>
            <person name="Zhang B."/>
            <person name="Ji P."/>
            <person name="Bell-Sakyi L."/>
            <person name="Cui X.M."/>
            <person name="Yuan T.T."/>
            <person name="Jiang B.G."/>
            <person name="Yang W.F."/>
            <person name="Lam T.T."/>
            <person name="Chang Q.C."/>
            <person name="Ding S.J."/>
            <person name="Wang X.J."/>
            <person name="Zhu J.G."/>
            <person name="Ruan X.D."/>
            <person name="Zhao L."/>
            <person name="Wei J.T."/>
            <person name="Ye R.Z."/>
            <person name="Que T.C."/>
            <person name="Du C.H."/>
            <person name="Zhou Y.H."/>
            <person name="Cheng J.X."/>
            <person name="Dai P.F."/>
            <person name="Guo W.B."/>
            <person name="Han X.H."/>
            <person name="Huang E.J."/>
            <person name="Li L.F."/>
            <person name="Wei W."/>
            <person name="Gao Y.C."/>
            <person name="Liu J.Z."/>
            <person name="Shao H.Z."/>
            <person name="Wang X."/>
            <person name="Wang C.C."/>
            <person name="Yang T.C."/>
            <person name="Huo Q.B."/>
            <person name="Li W."/>
            <person name="Chen H.Y."/>
            <person name="Chen S.E."/>
            <person name="Zhou L.G."/>
            <person name="Ni X.B."/>
            <person name="Tian J.H."/>
            <person name="Sheng Y."/>
            <person name="Liu T."/>
            <person name="Pan Y.S."/>
            <person name="Xia L.Y."/>
            <person name="Li J."/>
            <person name="Zhao F."/>
            <person name="Cao W.C."/>
        </authorList>
    </citation>
    <scope>NUCLEOTIDE SEQUENCE</scope>
    <source>
        <strain evidence="2">Rsan-2018</strain>
    </source>
</reference>
<dbReference type="InterPro" id="IPR036691">
    <property type="entry name" value="Endo/exonu/phosph_ase_sf"/>
</dbReference>
<dbReference type="Pfam" id="PF00078">
    <property type="entry name" value="RVT_1"/>
    <property type="match status" value="1"/>
</dbReference>
<evidence type="ECO:0000259" key="1">
    <source>
        <dbReference type="Pfam" id="PF00078"/>
    </source>
</evidence>
<proteinExistence type="predicted"/>
<accession>A0A9D4TEB0</accession>
<dbReference type="SUPFAM" id="SSF56219">
    <property type="entry name" value="DNase I-like"/>
    <property type="match status" value="1"/>
</dbReference>
<name>A0A9D4TEB0_RHISA</name>
<gene>
    <name evidence="2" type="ORF">HPB52_024849</name>
</gene>
<dbReference type="Gene3D" id="3.60.10.10">
    <property type="entry name" value="Endonuclease/exonuclease/phosphatase"/>
    <property type="match status" value="1"/>
</dbReference>
<keyword evidence="3" id="KW-1185">Reference proteome</keyword>
<evidence type="ECO:0000313" key="2">
    <source>
        <dbReference type="EMBL" id="KAH7987848.1"/>
    </source>
</evidence>
<sequence>MYRASWMATPKTLPVVRVEDFTSGPMECCAVTVRLGSWDTTVASFYVRPNKPWNASSLLPLTARLGRDFLLCGDLNGHHTAWGGHRCCARAIDISLATERCAYAWSICPDTWGSDHFPIFLATNTGPAPRTRVCCTVNWDIFRRLSAAPAEGDFLKHIVNSAQAATLVSRTQPGRPVPDLKQLQLWVTRRRAEHRAIRSSGAEDWTAFRRLDAVCRRHANRRWKESWESVCSSISSSRRSSTAWRLLRSLQRGPTIRQPILAVAISSGLTELALADLLANQFAARPPGPPMAARPSDGSVCMPRIHHHAFTLERVAALCNEPFQFHELTASLDRSKRRSTPGADGITFQMLRNLADSEKAQLLNYFKDVWNSGQLPATWLTAIIVPMLKARKPGSAPSSYRPVSLTSAACKVMETMVLARLEWIARALDYFPEQQTGFRRHRCTADSLGDVVSALEHARSRKEAALLVLLDVQSAFDGLPHLAVEQALATLGVGGRMLCFVQGFLSGRFFRVRVGRALSSPHPVTSGIEERSSLKLWDMRLIYGLA</sequence>